<comment type="caution">
    <text evidence="2">The sequence shown here is derived from an EMBL/GenBank/DDBJ whole genome shotgun (WGS) entry which is preliminary data.</text>
</comment>
<feature type="region of interest" description="Disordered" evidence="1">
    <location>
        <begin position="118"/>
        <end position="138"/>
    </location>
</feature>
<evidence type="ECO:0000256" key="1">
    <source>
        <dbReference type="SAM" id="MobiDB-lite"/>
    </source>
</evidence>
<feature type="compositionally biased region" description="Polar residues" evidence="1">
    <location>
        <begin position="118"/>
        <end position="127"/>
    </location>
</feature>
<sequence length="138" mass="15141">MGRKTKQGLTIELLGRDLKLLESTALQHLQQDSRAESPGLFARASSTAHPSDLTRRASGPTPSSDDQPEPELVLPEVEIPNTGHRDVQSSNVAVPNLYDFSTWFRRTKAHKTIHGNAQLSDEVSTMTRRGEPAANSKV</sequence>
<accession>A0A3E2GRA6</accession>
<evidence type="ECO:0000313" key="3">
    <source>
        <dbReference type="Proteomes" id="UP000258309"/>
    </source>
</evidence>
<gene>
    <name evidence="2" type="ORF">B7463_g12617</name>
</gene>
<feature type="region of interest" description="Disordered" evidence="1">
    <location>
        <begin position="30"/>
        <end position="72"/>
    </location>
</feature>
<name>A0A3E2GRA6_SCYLI</name>
<dbReference type="EMBL" id="NCSJ02000640">
    <property type="protein sequence ID" value="RFU23721.1"/>
    <property type="molecule type" value="Genomic_DNA"/>
</dbReference>
<feature type="non-terminal residue" evidence="2">
    <location>
        <position position="138"/>
    </location>
</feature>
<proteinExistence type="predicted"/>
<dbReference type="AlphaFoldDB" id="A0A3E2GRA6"/>
<dbReference type="Proteomes" id="UP000258309">
    <property type="component" value="Unassembled WGS sequence"/>
</dbReference>
<reference evidence="2 3" key="1">
    <citation type="submission" date="2018-05" db="EMBL/GenBank/DDBJ databases">
        <title>Draft genome sequence of Scytalidium lignicola DSM 105466, a ubiquitous saprotrophic fungus.</title>
        <authorList>
            <person name="Buettner E."/>
            <person name="Gebauer A.M."/>
            <person name="Hofrichter M."/>
            <person name="Liers C."/>
            <person name="Kellner H."/>
        </authorList>
    </citation>
    <scope>NUCLEOTIDE SEQUENCE [LARGE SCALE GENOMIC DNA]</scope>
    <source>
        <strain evidence="2 3">DSM 105466</strain>
    </source>
</reference>
<protein>
    <submittedName>
        <fullName evidence="2">Uncharacterized protein</fullName>
    </submittedName>
</protein>
<keyword evidence="3" id="KW-1185">Reference proteome</keyword>
<organism evidence="2 3">
    <name type="scientific">Scytalidium lignicola</name>
    <name type="common">Hyphomycete</name>
    <dbReference type="NCBI Taxonomy" id="5539"/>
    <lineage>
        <taxon>Eukaryota</taxon>
        <taxon>Fungi</taxon>
        <taxon>Dikarya</taxon>
        <taxon>Ascomycota</taxon>
        <taxon>Pezizomycotina</taxon>
        <taxon>Leotiomycetes</taxon>
        <taxon>Leotiomycetes incertae sedis</taxon>
        <taxon>Scytalidium</taxon>
    </lineage>
</organism>
<evidence type="ECO:0000313" key="2">
    <source>
        <dbReference type="EMBL" id="RFU23721.1"/>
    </source>
</evidence>
<feature type="non-terminal residue" evidence="2">
    <location>
        <position position="1"/>
    </location>
</feature>